<evidence type="ECO:0000313" key="1">
    <source>
        <dbReference type="EMBL" id="KNE02073.1"/>
    </source>
</evidence>
<gene>
    <name evidence="1" type="ORF">QG37_00753</name>
</gene>
<proteinExistence type="predicted"/>
<dbReference type="VEuPathDB" id="FungiDB:QG37_00753"/>
<name>A0A0L0P6T8_CANAR</name>
<evidence type="ECO:0000313" key="2">
    <source>
        <dbReference type="Proteomes" id="UP000037122"/>
    </source>
</evidence>
<dbReference type="Proteomes" id="UP000037122">
    <property type="component" value="Unassembled WGS sequence"/>
</dbReference>
<protein>
    <submittedName>
        <fullName evidence="1">Uncharacterized protein</fullName>
    </submittedName>
</protein>
<comment type="caution">
    <text evidence="1">The sequence shown here is derived from an EMBL/GenBank/DDBJ whole genome shotgun (WGS) entry which is preliminary data.</text>
</comment>
<accession>A0A0L0P6T8</accession>
<reference evidence="2" key="1">
    <citation type="journal article" date="2015" name="BMC Genomics">
        <title>Draft genome of a commonly misdiagnosed multidrug resistant pathogen Candida auris.</title>
        <authorList>
            <person name="Chatterjee S."/>
            <person name="Alampalli S.V."/>
            <person name="Nageshan R.K."/>
            <person name="Chettiar S.T."/>
            <person name="Joshi S."/>
            <person name="Tatu U.S."/>
        </authorList>
    </citation>
    <scope>NUCLEOTIDE SEQUENCE [LARGE SCALE GENOMIC DNA]</scope>
    <source>
        <strain evidence="2">6684</strain>
    </source>
</reference>
<sequence length="64" mass="7549">MNVMFLISLLPCRKYDVDHGDRAPIALQHEINNPCRSRIATDTHRTFVLPKFIKKLREEKKKSK</sequence>
<organism evidence="1 2">
    <name type="scientific">Candidozyma auris</name>
    <name type="common">Yeast</name>
    <name type="synonym">Candida auris</name>
    <dbReference type="NCBI Taxonomy" id="498019"/>
    <lineage>
        <taxon>Eukaryota</taxon>
        <taxon>Fungi</taxon>
        <taxon>Dikarya</taxon>
        <taxon>Ascomycota</taxon>
        <taxon>Saccharomycotina</taxon>
        <taxon>Pichiomycetes</taxon>
        <taxon>Metschnikowiaceae</taxon>
        <taxon>Candidozyma</taxon>
    </lineage>
</organism>
<dbReference type="AlphaFoldDB" id="A0A0L0P6T8"/>
<dbReference type="EMBL" id="LGST01000006">
    <property type="protein sequence ID" value="KNE02073.1"/>
    <property type="molecule type" value="Genomic_DNA"/>
</dbReference>